<comment type="caution">
    <text evidence="3">The sequence shown here is derived from an EMBL/GenBank/DDBJ whole genome shotgun (WGS) entry which is preliminary data.</text>
</comment>
<keyword evidence="2" id="KW-0472">Membrane</keyword>
<dbReference type="AlphaFoldDB" id="A0A9P4K6Z0"/>
<name>A0A9P4K6Z0_9PLEO</name>
<feature type="region of interest" description="Disordered" evidence="1">
    <location>
        <begin position="1"/>
        <end position="22"/>
    </location>
</feature>
<dbReference type="Proteomes" id="UP000800093">
    <property type="component" value="Unassembled WGS sequence"/>
</dbReference>
<accession>A0A9P4K6Z0</accession>
<evidence type="ECO:0000313" key="3">
    <source>
        <dbReference type="EMBL" id="KAF2262128.1"/>
    </source>
</evidence>
<sequence length="71" mass="8150">MACWPSSINRFSSSSPSLRQDSPLTTENIYIYRFLCVTTKIKNVLIHSRSSLCATSVIRFTLFVMFGIWIL</sequence>
<proteinExistence type="predicted"/>
<reference evidence="4" key="1">
    <citation type="journal article" date="2020" name="Stud. Mycol.">
        <title>101 Dothideomycetes genomes: A test case for predicting lifestyles and emergence of pathogens.</title>
        <authorList>
            <person name="Haridas S."/>
            <person name="Albert R."/>
            <person name="Binder M."/>
            <person name="Bloem J."/>
            <person name="LaButti K."/>
            <person name="Salamov A."/>
            <person name="Andreopoulos B."/>
            <person name="Baker S."/>
            <person name="Barry K."/>
            <person name="Bills G."/>
            <person name="Bluhm B."/>
            <person name="Cannon C."/>
            <person name="Castanera R."/>
            <person name="Culley D."/>
            <person name="Daum C."/>
            <person name="Ezra D."/>
            <person name="Gonzalez J."/>
            <person name="Henrissat B."/>
            <person name="Kuo A."/>
            <person name="Liang C."/>
            <person name="Lipzen A."/>
            <person name="Lutzoni F."/>
            <person name="Magnuson J."/>
            <person name="Mondo S."/>
            <person name="Nolan M."/>
            <person name="Ohm R."/>
            <person name="Pangilinan J."/>
            <person name="Park H.-J."/>
            <person name="Ramirez L."/>
            <person name="Alfaro M."/>
            <person name="Sun H."/>
            <person name="Tritt A."/>
            <person name="Yoshinaga Y."/>
            <person name="Zwiers L.-H."/>
            <person name="Turgeon B."/>
            <person name="Goodwin S."/>
            <person name="Spatafora J."/>
            <person name="Crous P."/>
            <person name="Grigoriev I."/>
        </authorList>
    </citation>
    <scope>NUCLEOTIDE SEQUENCE [LARGE SCALE GENOMIC DNA]</scope>
    <source>
        <strain evidence="4">CBS 304.66</strain>
    </source>
</reference>
<keyword evidence="2" id="KW-1133">Transmembrane helix</keyword>
<dbReference type="EMBL" id="ML986644">
    <property type="protein sequence ID" value="KAF2262128.1"/>
    <property type="molecule type" value="Genomic_DNA"/>
</dbReference>
<organism evidence="3 4">
    <name type="scientific">Lojkania enalia</name>
    <dbReference type="NCBI Taxonomy" id="147567"/>
    <lineage>
        <taxon>Eukaryota</taxon>
        <taxon>Fungi</taxon>
        <taxon>Dikarya</taxon>
        <taxon>Ascomycota</taxon>
        <taxon>Pezizomycotina</taxon>
        <taxon>Dothideomycetes</taxon>
        <taxon>Pleosporomycetidae</taxon>
        <taxon>Pleosporales</taxon>
        <taxon>Pleosporales incertae sedis</taxon>
        <taxon>Lojkania</taxon>
    </lineage>
</organism>
<keyword evidence="2" id="KW-0812">Transmembrane</keyword>
<feature type="transmembrane region" description="Helical" evidence="2">
    <location>
        <begin position="50"/>
        <end position="70"/>
    </location>
</feature>
<evidence type="ECO:0000256" key="2">
    <source>
        <dbReference type="SAM" id="Phobius"/>
    </source>
</evidence>
<protein>
    <submittedName>
        <fullName evidence="3">Uncharacterized protein</fullName>
    </submittedName>
</protein>
<gene>
    <name evidence="3" type="ORF">CC78DRAFT_324136</name>
</gene>
<keyword evidence="4" id="KW-1185">Reference proteome</keyword>
<evidence type="ECO:0000256" key="1">
    <source>
        <dbReference type="SAM" id="MobiDB-lite"/>
    </source>
</evidence>
<evidence type="ECO:0000313" key="4">
    <source>
        <dbReference type="Proteomes" id="UP000800093"/>
    </source>
</evidence>